<proteinExistence type="predicted"/>
<gene>
    <name evidence="1" type="ORF">H9901_03475</name>
</gene>
<accession>A0A948TJ68</accession>
<dbReference type="AlphaFoldDB" id="A0A948TJ68"/>
<dbReference type="Proteomes" id="UP000777303">
    <property type="component" value="Unassembled WGS sequence"/>
</dbReference>
<name>A0A948TJ68_9LACO</name>
<sequence>MKLIELKQAQRTALANLKNHQFKELSFYTWKKDRSVVMHIDDSGDAYIVESGYHNETIDLPDAQKAKHVLKQSFNREFPRSHKVYFSSIK</sequence>
<reference evidence="1" key="1">
    <citation type="journal article" date="2021" name="PeerJ">
        <title>Extensive microbial diversity within the chicken gut microbiome revealed by metagenomics and culture.</title>
        <authorList>
            <person name="Gilroy R."/>
            <person name="Ravi A."/>
            <person name="Getino M."/>
            <person name="Pursley I."/>
            <person name="Horton D.L."/>
            <person name="Alikhan N.F."/>
            <person name="Baker D."/>
            <person name="Gharbi K."/>
            <person name="Hall N."/>
            <person name="Watson M."/>
            <person name="Adriaenssens E.M."/>
            <person name="Foster-Nyarko E."/>
            <person name="Jarju S."/>
            <person name="Secka A."/>
            <person name="Antonio M."/>
            <person name="Oren A."/>
            <person name="Chaudhuri R.R."/>
            <person name="La Ragione R."/>
            <person name="Hildebrand F."/>
            <person name="Pallen M.J."/>
        </authorList>
    </citation>
    <scope>NUCLEOTIDE SEQUENCE</scope>
    <source>
        <strain evidence="1">F6-6636</strain>
    </source>
</reference>
<protein>
    <submittedName>
        <fullName evidence="1">Uncharacterized protein</fullName>
    </submittedName>
</protein>
<reference evidence="1" key="2">
    <citation type="submission" date="2021-04" db="EMBL/GenBank/DDBJ databases">
        <authorList>
            <person name="Gilroy R."/>
        </authorList>
    </citation>
    <scope>NUCLEOTIDE SEQUENCE</scope>
    <source>
        <strain evidence="1">F6-6636</strain>
    </source>
</reference>
<evidence type="ECO:0000313" key="2">
    <source>
        <dbReference type="Proteomes" id="UP000777303"/>
    </source>
</evidence>
<comment type="caution">
    <text evidence="1">The sequence shown here is derived from an EMBL/GenBank/DDBJ whole genome shotgun (WGS) entry which is preliminary data.</text>
</comment>
<organism evidence="1 2">
    <name type="scientific">Candidatus Paralactobacillus gallistercoris</name>
    <dbReference type="NCBI Taxonomy" id="2838724"/>
    <lineage>
        <taxon>Bacteria</taxon>
        <taxon>Bacillati</taxon>
        <taxon>Bacillota</taxon>
        <taxon>Bacilli</taxon>
        <taxon>Lactobacillales</taxon>
        <taxon>Lactobacillaceae</taxon>
        <taxon>Lactobacillus</taxon>
    </lineage>
</organism>
<evidence type="ECO:0000313" key="1">
    <source>
        <dbReference type="EMBL" id="MBU3851740.1"/>
    </source>
</evidence>
<dbReference type="EMBL" id="JAHLFS010000047">
    <property type="protein sequence ID" value="MBU3851740.1"/>
    <property type="molecule type" value="Genomic_DNA"/>
</dbReference>